<sequence length="311" mass="34774">MVKYKYMGEFKIKAEESNGGSMGVNQRLPESPQVETRGFKMLFVSRIKNSIIVASPFLLHLFMVVAVGVYTVAGAYVMRYLENKEINRLNIQNGHNSEAKSKRDISDVIVTGSELALIAQSVHPCLEKAMESIKSLTQCNASDLEKISITSIDDCYRNAKISINHTEVYRAGYANDQPESFELTTQTSQNTWDFPNSLIFAFTVITTIVFGLLGIPMALLTIADIGMFLNRLVKKVVQLYGQSKSLIINYIEKWGRKPSQDAECIEEDKSAASPNENTPSVEKPKDEHERSGKESLTLGLIFYYTCLSAQL</sequence>
<evidence type="ECO:0000256" key="1">
    <source>
        <dbReference type="ARBA" id="ARBA00004141"/>
    </source>
</evidence>
<feature type="transmembrane region" description="Helical" evidence="6">
    <location>
        <begin position="51"/>
        <end position="73"/>
    </location>
</feature>
<protein>
    <submittedName>
        <fullName evidence="8">Uncharacterized protein</fullName>
    </submittedName>
</protein>
<dbReference type="Gene3D" id="1.10.287.70">
    <property type="match status" value="1"/>
</dbReference>
<dbReference type="GO" id="GO:0015271">
    <property type="term" value="F:outward rectifier potassium channel activity"/>
    <property type="evidence" value="ECO:0007669"/>
    <property type="project" value="TreeGrafter"/>
</dbReference>
<dbReference type="GO" id="GO:0030322">
    <property type="term" value="P:stabilization of membrane potential"/>
    <property type="evidence" value="ECO:0007669"/>
    <property type="project" value="TreeGrafter"/>
</dbReference>
<dbReference type="SUPFAM" id="SSF81324">
    <property type="entry name" value="Voltage-gated potassium channels"/>
    <property type="match status" value="1"/>
</dbReference>
<keyword evidence="2 6" id="KW-0812">Transmembrane</keyword>
<dbReference type="PANTHER" id="PTHR11003:SF273">
    <property type="entry name" value="TWIK FAMILY OF POTASSIUM CHANNELS PROTEIN 9"/>
    <property type="match status" value="1"/>
</dbReference>
<evidence type="ECO:0000256" key="4">
    <source>
        <dbReference type="ARBA" id="ARBA00023136"/>
    </source>
</evidence>
<dbReference type="InterPro" id="IPR003280">
    <property type="entry name" value="2pore_dom_K_chnl"/>
</dbReference>
<feature type="region of interest" description="Disordered" evidence="5">
    <location>
        <begin position="262"/>
        <end position="292"/>
    </location>
</feature>
<evidence type="ECO:0000256" key="2">
    <source>
        <dbReference type="ARBA" id="ARBA00022692"/>
    </source>
</evidence>
<name>A0A915DLN4_9BILA</name>
<evidence type="ECO:0000313" key="8">
    <source>
        <dbReference type="WBParaSite" id="jg21379"/>
    </source>
</evidence>
<comment type="subcellular location">
    <subcellularLocation>
        <location evidence="1">Membrane</location>
        <topology evidence="1">Multi-pass membrane protein</topology>
    </subcellularLocation>
</comment>
<proteinExistence type="predicted"/>
<dbReference type="GO" id="GO:0022841">
    <property type="term" value="F:potassium ion leak channel activity"/>
    <property type="evidence" value="ECO:0007669"/>
    <property type="project" value="TreeGrafter"/>
</dbReference>
<keyword evidence="4 6" id="KW-0472">Membrane</keyword>
<dbReference type="AlphaFoldDB" id="A0A915DLN4"/>
<evidence type="ECO:0000256" key="3">
    <source>
        <dbReference type="ARBA" id="ARBA00022989"/>
    </source>
</evidence>
<reference evidence="8" key="1">
    <citation type="submission" date="2022-11" db="UniProtKB">
        <authorList>
            <consortium name="WormBaseParasite"/>
        </authorList>
    </citation>
    <scope>IDENTIFICATION</scope>
</reference>
<dbReference type="Proteomes" id="UP000887574">
    <property type="component" value="Unplaced"/>
</dbReference>
<feature type="transmembrane region" description="Helical" evidence="6">
    <location>
        <begin position="198"/>
        <end position="222"/>
    </location>
</feature>
<accession>A0A915DLN4</accession>
<evidence type="ECO:0000256" key="6">
    <source>
        <dbReference type="SAM" id="Phobius"/>
    </source>
</evidence>
<keyword evidence="3 6" id="KW-1133">Transmembrane helix</keyword>
<evidence type="ECO:0000256" key="5">
    <source>
        <dbReference type="SAM" id="MobiDB-lite"/>
    </source>
</evidence>
<organism evidence="7 8">
    <name type="scientific">Ditylenchus dipsaci</name>
    <dbReference type="NCBI Taxonomy" id="166011"/>
    <lineage>
        <taxon>Eukaryota</taxon>
        <taxon>Metazoa</taxon>
        <taxon>Ecdysozoa</taxon>
        <taxon>Nematoda</taxon>
        <taxon>Chromadorea</taxon>
        <taxon>Rhabditida</taxon>
        <taxon>Tylenchina</taxon>
        <taxon>Tylenchomorpha</taxon>
        <taxon>Sphaerularioidea</taxon>
        <taxon>Anguinidae</taxon>
        <taxon>Anguininae</taxon>
        <taxon>Ditylenchus</taxon>
    </lineage>
</organism>
<dbReference type="GO" id="GO:0005886">
    <property type="term" value="C:plasma membrane"/>
    <property type="evidence" value="ECO:0007669"/>
    <property type="project" value="TreeGrafter"/>
</dbReference>
<dbReference type="PANTHER" id="PTHR11003">
    <property type="entry name" value="POTASSIUM CHANNEL, SUBFAMILY K"/>
    <property type="match status" value="1"/>
</dbReference>
<evidence type="ECO:0000313" key="7">
    <source>
        <dbReference type="Proteomes" id="UP000887574"/>
    </source>
</evidence>
<dbReference type="WBParaSite" id="jg21379">
    <property type="protein sequence ID" value="jg21379"/>
    <property type="gene ID" value="jg21379"/>
</dbReference>
<feature type="compositionally biased region" description="Basic and acidic residues" evidence="5">
    <location>
        <begin position="282"/>
        <end position="292"/>
    </location>
</feature>
<keyword evidence="7" id="KW-1185">Reference proteome</keyword>